<feature type="active site" evidence="3">
    <location>
        <position position="190"/>
    </location>
</feature>
<dbReference type="InterPro" id="IPR013328">
    <property type="entry name" value="6PGD_dom2"/>
</dbReference>
<evidence type="ECO:0000259" key="4">
    <source>
        <dbReference type="Pfam" id="PF03446"/>
    </source>
</evidence>
<proteinExistence type="predicted"/>
<dbReference type="InterPro" id="IPR002204">
    <property type="entry name" value="3-OH-isobutyrate_DH-rel_CS"/>
</dbReference>
<dbReference type="Pfam" id="PF14833">
    <property type="entry name" value="NAD_binding_11"/>
    <property type="match status" value="1"/>
</dbReference>
<feature type="domain" description="6-phosphogluconate dehydrogenase NADP-binding" evidence="4">
    <location>
        <begin position="19"/>
        <end position="180"/>
    </location>
</feature>
<dbReference type="PANTHER" id="PTHR22981:SF7">
    <property type="entry name" value="3-HYDROXYISOBUTYRATE DEHYDROGENASE, MITOCHONDRIAL"/>
    <property type="match status" value="1"/>
</dbReference>
<dbReference type="Gene3D" id="1.10.1040.10">
    <property type="entry name" value="N-(1-d-carboxylethyl)-l-norvaline Dehydrogenase, domain 2"/>
    <property type="match status" value="1"/>
</dbReference>
<dbReference type="GO" id="GO:0016054">
    <property type="term" value="P:organic acid catabolic process"/>
    <property type="evidence" value="ECO:0007669"/>
    <property type="project" value="UniProtKB-ARBA"/>
</dbReference>
<evidence type="ECO:0000256" key="1">
    <source>
        <dbReference type="ARBA" id="ARBA00023002"/>
    </source>
</evidence>
<dbReference type="Proteomes" id="UP000249065">
    <property type="component" value="Unassembled WGS sequence"/>
</dbReference>
<keyword evidence="2" id="KW-0520">NAD</keyword>
<dbReference type="PIRSF" id="PIRSF000103">
    <property type="entry name" value="HIBADH"/>
    <property type="match status" value="1"/>
</dbReference>
<evidence type="ECO:0000313" key="7">
    <source>
        <dbReference type="Proteomes" id="UP000249065"/>
    </source>
</evidence>
<dbReference type="SUPFAM" id="SSF48179">
    <property type="entry name" value="6-phosphogluconate dehydrogenase C-terminal domain-like"/>
    <property type="match status" value="1"/>
</dbReference>
<dbReference type="EMBL" id="QLIX01000023">
    <property type="protein sequence ID" value="RAI56949.1"/>
    <property type="molecule type" value="Genomic_DNA"/>
</dbReference>
<dbReference type="GO" id="GO:0050661">
    <property type="term" value="F:NADP binding"/>
    <property type="evidence" value="ECO:0007669"/>
    <property type="project" value="InterPro"/>
</dbReference>
<gene>
    <name evidence="6" type="ORF">DOO78_21580</name>
</gene>
<evidence type="ECO:0000256" key="3">
    <source>
        <dbReference type="PIRSR" id="PIRSR000103-1"/>
    </source>
</evidence>
<dbReference type="Pfam" id="PF03446">
    <property type="entry name" value="NAD_binding_2"/>
    <property type="match status" value="1"/>
</dbReference>
<dbReference type="AlphaFoldDB" id="A0A327M2G4"/>
<dbReference type="InterPro" id="IPR036291">
    <property type="entry name" value="NAD(P)-bd_dom_sf"/>
</dbReference>
<name>A0A327M2G4_9PROT</name>
<dbReference type="SUPFAM" id="SSF51735">
    <property type="entry name" value="NAD(P)-binding Rossmann-fold domains"/>
    <property type="match status" value="1"/>
</dbReference>
<accession>A0A327M2G4</accession>
<reference evidence="7" key="1">
    <citation type="submission" date="2018-06" db="EMBL/GenBank/DDBJ databases">
        <authorList>
            <person name="Khan S.A."/>
        </authorList>
    </citation>
    <scope>NUCLEOTIDE SEQUENCE [LARGE SCALE GENOMIC DNA]</scope>
    <source>
        <strain evidence="7">DB-1506</strain>
    </source>
</reference>
<protein>
    <submittedName>
        <fullName evidence="6">NAD(P)-dependent oxidoreductase</fullName>
    </submittedName>
</protein>
<dbReference type="InterPro" id="IPR029154">
    <property type="entry name" value="HIBADH-like_NADP-bd"/>
</dbReference>
<dbReference type="OrthoDB" id="7340804at2"/>
<dbReference type="InterPro" id="IPR015815">
    <property type="entry name" value="HIBADH-related"/>
</dbReference>
<feature type="domain" description="3-hydroxyisobutyrate dehydrogenase-like NAD-binding" evidence="5">
    <location>
        <begin position="184"/>
        <end position="304"/>
    </location>
</feature>
<dbReference type="GO" id="GO:0051287">
    <property type="term" value="F:NAD binding"/>
    <property type="evidence" value="ECO:0007669"/>
    <property type="project" value="InterPro"/>
</dbReference>
<dbReference type="GO" id="GO:0016616">
    <property type="term" value="F:oxidoreductase activity, acting on the CH-OH group of donors, NAD or NADP as acceptor"/>
    <property type="evidence" value="ECO:0007669"/>
    <property type="project" value="TreeGrafter"/>
</dbReference>
<keyword evidence="7" id="KW-1185">Reference proteome</keyword>
<dbReference type="PROSITE" id="PS00895">
    <property type="entry name" value="3_HYDROXYISOBUT_DH"/>
    <property type="match status" value="1"/>
</dbReference>
<dbReference type="InterPro" id="IPR006115">
    <property type="entry name" value="6PGDH_NADP-bd"/>
</dbReference>
<evidence type="ECO:0000313" key="6">
    <source>
        <dbReference type="EMBL" id="RAI56949.1"/>
    </source>
</evidence>
<evidence type="ECO:0000259" key="5">
    <source>
        <dbReference type="Pfam" id="PF14833"/>
    </source>
</evidence>
<organism evidence="6 7">
    <name type="scientific">Roseicella frigidaeris</name>
    <dbReference type="NCBI Taxonomy" id="2230885"/>
    <lineage>
        <taxon>Bacteria</taxon>
        <taxon>Pseudomonadati</taxon>
        <taxon>Pseudomonadota</taxon>
        <taxon>Alphaproteobacteria</taxon>
        <taxon>Acetobacterales</taxon>
        <taxon>Roseomonadaceae</taxon>
        <taxon>Roseicella</taxon>
    </lineage>
</organism>
<dbReference type="InterPro" id="IPR008927">
    <property type="entry name" value="6-PGluconate_DH-like_C_sf"/>
</dbReference>
<evidence type="ECO:0000256" key="2">
    <source>
        <dbReference type="ARBA" id="ARBA00023027"/>
    </source>
</evidence>
<dbReference type="PANTHER" id="PTHR22981">
    <property type="entry name" value="3-HYDROXYISOBUTYRATE DEHYDROGENASE-RELATED"/>
    <property type="match status" value="1"/>
</dbReference>
<comment type="caution">
    <text evidence="6">The sequence shown here is derived from an EMBL/GenBank/DDBJ whole genome shotgun (WGS) entry which is preliminary data.</text>
</comment>
<dbReference type="Gene3D" id="3.40.50.720">
    <property type="entry name" value="NAD(P)-binding Rossmann-like Domain"/>
    <property type="match status" value="1"/>
</dbReference>
<keyword evidence="1" id="KW-0560">Oxidoreductase</keyword>
<sequence length="321" mass="32104">MSGGEGVPRGVPGGASGPLGFVGLGAMGAPMVRRLLAAGHRVLVHDVNPAAVAAAVSRGAAARDSPAAVAAEAPAVLVSLPTPAVVQQVALGARGLREGLDGGGAMRIYVDLSTTGAQMAQQVAAGLAPQGVVALDAPVSGGVAGAEAGSLSVMAAGERAAFDAMRPVLEAIGSNTVFVGEAVGLGQTLKLVNNLLAATTWAAACEALAMGAKAGLDPELMVSVINRSSGRSFPTERFAAGPVLSRRFDFGFRMELMAKDMRLALQEAEALGLVMPTSRAAQTLYGLAMAGGGATEDVTALARLTEGWAGVEIADPRRNEG</sequence>